<dbReference type="SUPFAM" id="SSF51735">
    <property type="entry name" value="NAD(P)-binding Rossmann-fold domains"/>
    <property type="match status" value="1"/>
</dbReference>
<proteinExistence type="predicted"/>
<dbReference type="Pfam" id="PF10728">
    <property type="entry name" value="DUF2520"/>
    <property type="match status" value="1"/>
</dbReference>
<dbReference type="EMBL" id="CP031124">
    <property type="protein sequence ID" value="AXF85364.1"/>
    <property type="molecule type" value="Genomic_DNA"/>
</dbReference>
<dbReference type="GO" id="GO:0004735">
    <property type="term" value="F:pyrroline-5-carboxylate reductase activity"/>
    <property type="evidence" value="ECO:0007669"/>
    <property type="project" value="UniProtKB-EC"/>
</dbReference>
<dbReference type="OrthoDB" id="8650434at2"/>
<dbReference type="InterPro" id="IPR018931">
    <property type="entry name" value="DUF2520"/>
</dbReference>
<dbReference type="InterPro" id="IPR019665">
    <property type="entry name" value="OxRdtase/DH_put_Rossmann_dom"/>
</dbReference>
<evidence type="ECO:0000313" key="4">
    <source>
        <dbReference type="Proteomes" id="UP000252182"/>
    </source>
</evidence>
<evidence type="ECO:0000313" key="3">
    <source>
        <dbReference type="EMBL" id="AXF85364.1"/>
    </source>
</evidence>
<evidence type="ECO:0000259" key="1">
    <source>
        <dbReference type="Pfam" id="PF10727"/>
    </source>
</evidence>
<dbReference type="PANTHER" id="PTHR40459:SF1">
    <property type="entry name" value="CONSERVED HYPOTHETICAL ALANINE AND LEUCINE RICH PROTEIN"/>
    <property type="match status" value="1"/>
</dbReference>
<accession>A0A345DAH6</accession>
<keyword evidence="4" id="KW-1185">Reference proteome</keyword>
<dbReference type="PANTHER" id="PTHR40459">
    <property type="entry name" value="CONSERVED HYPOTHETICAL ALANINE AND LEUCINE RICH PROTEIN"/>
    <property type="match status" value="1"/>
</dbReference>
<dbReference type="Proteomes" id="UP000252182">
    <property type="component" value="Chromosome"/>
</dbReference>
<sequence length="293" mass="30737">MHTLNIIGAGRVGQTLARLWHAHSVFQIGAVCNRSIGSAQAAVDFIQAGTAFDVDALSLLPAADVWLLACPDDQLQACCTDLSKHGAFNQDSIVFHCSGALTAHEVLQSAKNCGAQIASAHPIKSFANPDSAVQGFTGTFCGTEGDAAALAVLESAFAAIGGHCFTIKPESKTLYHAASVMACNYLVALQEVSIQAFTQAGVAREQAMAILQPIVSDTVNNVFSMGTQAALTGPIARGDAAVVEKQVAALKGWRMDYAQMYQQLGQVTLTLAEPCGISDQTARRLADILGRED</sequence>
<dbReference type="KEGG" id="hyf:DTO96_101094"/>
<dbReference type="Gene3D" id="1.10.1040.20">
    <property type="entry name" value="ProC-like, C-terminal domain"/>
    <property type="match status" value="1"/>
</dbReference>
<dbReference type="Gene3D" id="3.40.50.720">
    <property type="entry name" value="NAD(P)-binding Rossmann-like Domain"/>
    <property type="match status" value="1"/>
</dbReference>
<dbReference type="AlphaFoldDB" id="A0A345DAH6"/>
<feature type="domain" description="Putative oxidoreductase/dehydrogenase Rossmann-like" evidence="1">
    <location>
        <begin position="5"/>
        <end position="122"/>
    </location>
</feature>
<organism evidence="3 4">
    <name type="scientific">Ephemeroptericola cinctiostellae</name>
    <dbReference type="NCBI Taxonomy" id="2268024"/>
    <lineage>
        <taxon>Bacteria</taxon>
        <taxon>Pseudomonadati</taxon>
        <taxon>Pseudomonadota</taxon>
        <taxon>Betaproteobacteria</taxon>
        <taxon>Burkholderiales</taxon>
        <taxon>Burkholderiaceae</taxon>
        <taxon>Ephemeroptericola</taxon>
    </lineage>
</organism>
<dbReference type="InterPro" id="IPR036291">
    <property type="entry name" value="NAD(P)-bd_dom_sf"/>
</dbReference>
<dbReference type="SUPFAM" id="SSF48179">
    <property type="entry name" value="6-phosphogluconate dehydrogenase C-terminal domain-like"/>
    <property type="match status" value="1"/>
</dbReference>
<dbReference type="EC" id="1.5.1.2" evidence="3"/>
<gene>
    <name evidence="3" type="primary">proC_1</name>
    <name evidence="3" type="ORF">DTO96_101094</name>
</gene>
<feature type="domain" description="DUF2520" evidence="2">
    <location>
        <begin position="140"/>
        <end position="266"/>
    </location>
</feature>
<dbReference type="InterPro" id="IPR008927">
    <property type="entry name" value="6-PGluconate_DH-like_C_sf"/>
</dbReference>
<name>A0A345DAH6_9BURK</name>
<evidence type="ECO:0000259" key="2">
    <source>
        <dbReference type="Pfam" id="PF10728"/>
    </source>
</evidence>
<dbReference type="RefSeq" id="WP_114562566.1">
    <property type="nucleotide sequence ID" value="NZ_CP031124.1"/>
</dbReference>
<keyword evidence="3" id="KW-0560">Oxidoreductase</keyword>
<dbReference type="Pfam" id="PF10727">
    <property type="entry name" value="Rossmann-like"/>
    <property type="match status" value="1"/>
</dbReference>
<dbReference type="InterPro" id="IPR037108">
    <property type="entry name" value="TM1727-like_C_sf"/>
</dbReference>
<reference evidence="4" key="1">
    <citation type="submission" date="2018-07" db="EMBL/GenBank/DDBJ databases">
        <authorList>
            <person name="Kim H."/>
        </authorList>
    </citation>
    <scope>NUCLEOTIDE SEQUENCE [LARGE SCALE GENOMIC DNA]</scope>
    <source>
        <strain evidence="4">F02</strain>
    </source>
</reference>
<protein>
    <submittedName>
        <fullName evidence="3">Pyrroline-5-carboxylate reductase</fullName>
        <ecNumber evidence="3">1.5.1.2</ecNumber>
    </submittedName>
</protein>